<feature type="region of interest" description="Disordered" evidence="1">
    <location>
        <begin position="163"/>
        <end position="185"/>
    </location>
</feature>
<dbReference type="PANTHER" id="PTHR36071">
    <property type="entry name" value="DNA DOUBLE-STRAND BREAK REPAIR PROTEIN"/>
    <property type="match status" value="1"/>
</dbReference>
<gene>
    <name evidence="2" type="ORF">M569_04385</name>
</gene>
<dbReference type="OrthoDB" id="767974at2759"/>
<organism evidence="2 3">
    <name type="scientific">Genlisea aurea</name>
    <dbReference type="NCBI Taxonomy" id="192259"/>
    <lineage>
        <taxon>Eukaryota</taxon>
        <taxon>Viridiplantae</taxon>
        <taxon>Streptophyta</taxon>
        <taxon>Embryophyta</taxon>
        <taxon>Tracheophyta</taxon>
        <taxon>Spermatophyta</taxon>
        <taxon>Magnoliopsida</taxon>
        <taxon>eudicotyledons</taxon>
        <taxon>Gunneridae</taxon>
        <taxon>Pentapetalae</taxon>
        <taxon>asterids</taxon>
        <taxon>lamiids</taxon>
        <taxon>Lamiales</taxon>
        <taxon>Lentibulariaceae</taxon>
        <taxon>Genlisea</taxon>
    </lineage>
</organism>
<feature type="compositionally biased region" description="Basic residues" evidence="1">
    <location>
        <begin position="163"/>
        <end position="174"/>
    </location>
</feature>
<protein>
    <submittedName>
        <fullName evidence="2">Uncharacterized protein</fullName>
    </submittedName>
</protein>
<proteinExistence type="predicted"/>
<keyword evidence="3" id="KW-1185">Reference proteome</keyword>
<name>S8E3X1_9LAMI</name>
<dbReference type="PANTHER" id="PTHR36071:SF1">
    <property type="entry name" value="DNA DOUBLE-STRAND BREAK REPAIR PROTEIN"/>
    <property type="match status" value="1"/>
</dbReference>
<dbReference type="EMBL" id="AUSU01001702">
    <property type="protein sequence ID" value="EPS70378.1"/>
    <property type="molecule type" value="Genomic_DNA"/>
</dbReference>
<evidence type="ECO:0000313" key="3">
    <source>
        <dbReference type="Proteomes" id="UP000015453"/>
    </source>
</evidence>
<evidence type="ECO:0000313" key="2">
    <source>
        <dbReference type="EMBL" id="EPS70378.1"/>
    </source>
</evidence>
<evidence type="ECO:0000256" key="1">
    <source>
        <dbReference type="SAM" id="MobiDB-lite"/>
    </source>
</evidence>
<dbReference type="Proteomes" id="UP000015453">
    <property type="component" value="Unassembled WGS sequence"/>
</dbReference>
<dbReference type="AlphaFoldDB" id="S8E3X1"/>
<comment type="caution">
    <text evidence="2">The sequence shown here is derived from an EMBL/GenBank/DDBJ whole genome shotgun (WGS) entry which is preliminary data.</text>
</comment>
<reference evidence="2 3" key="1">
    <citation type="journal article" date="2013" name="BMC Genomics">
        <title>The miniature genome of a carnivorous plant Genlisea aurea contains a low number of genes and short non-coding sequences.</title>
        <authorList>
            <person name="Leushkin E.V."/>
            <person name="Sutormin R.A."/>
            <person name="Nabieva E.R."/>
            <person name="Penin A.A."/>
            <person name="Kondrashov A.S."/>
            <person name="Logacheva M.D."/>
        </authorList>
    </citation>
    <scope>NUCLEOTIDE SEQUENCE [LARGE SCALE GENOMIC DNA]</scope>
</reference>
<sequence>MYRKLNGDTDFYTPSFEQKRDGVLRWKLTSQVKELLLKALADFDESGGPAQQRLADVLAVASLQLRLMKRPALQDFRKTSPETESLQNEILEAISQLNNPKRISVSELKKVQLLLSPDSQKSVRSLRMAVRNLLIDYLFECNDRNNVPDCLLETLRVINRRLQRPPSLKKRSSSRARNPPPQVLNKDNVQKEIECVLTLSAQAKDVLSNMAPELEIDEKCIILDEEFERSDGFCIAYDYGDEFRDGPDQDQAESIGETNQTAANGSIPYMMPTENNVNQVFGKSQGVVVDVYQKACDNASMAAYEFARYMLSTFQSSENSKGYPFIPFL</sequence>
<accession>S8E3X1</accession>